<keyword evidence="3 9" id="KW-0479">Metal-binding</keyword>
<accession>A0A6N8FI62</accession>
<comment type="subunit">
    <text evidence="2 9">Homodimer.</text>
</comment>
<comment type="cofactor">
    <cofactor evidence="9">
        <name>Zn(2+)</name>
        <dbReference type="ChEBI" id="CHEBI:29105"/>
    </cofactor>
    <text evidence="9">Binds 2 zinc ions per subunit.</text>
</comment>
<evidence type="ECO:0000256" key="7">
    <source>
        <dbReference type="ARBA" id="ARBA00048496"/>
    </source>
</evidence>
<feature type="binding site" evidence="9">
    <location>
        <position position="159"/>
    </location>
    <ligand>
        <name>Zn(2+)</name>
        <dbReference type="ChEBI" id="CHEBI:29105"/>
        <label>2</label>
    </ligand>
</feature>
<dbReference type="Pfam" id="PF04199">
    <property type="entry name" value="Cyclase"/>
    <property type="match status" value="1"/>
</dbReference>
<dbReference type="SUPFAM" id="SSF102198">
    <property type="entry name" value="Putative cyclase"/>
    <property type="match status" value="1"/>
</dbReference>
<reference evidence="10 11" key="1">
    <citation type="submission" date="2019-11" db="EMBL/GenBank/DDBJ databases">
        <authorList>
            <person name="Li X."/>
        </authorList>
    </citation>
    <scope>NUCLEOTIDE SEQUENCE [LARGE SCALE GENOMIC DNA]</scope>
    <source>
        <strain evidence="10 11">L9</strain>
    </source>
</reference>
<evidence type="ECO:0000256" key="4">
    <source>
        <dbReference type="ARBA" id="ARBA00022801"/>
    </source>
</evidence>
<comment type="pathway">
    <text evidence="8 9">Amino-acid degradation; L-tryptophan degradation via kynurenine pathway; L-kynurenine from L-tryptophan: step 2/2.</text>
</comment>
<keyword evidence="6 9" id="KW-0823">Tryptophan catabolism</keyword>
<keyword evidence="4 9" id="KW-0378">Hydrolase</keyword>
<proteinExistence type="inferred from homology"/>
<name>A0A6N8FI62_9BACI</name>
<dbReference type="FunFam" id="3.50.30.50:FF:000001">
    <property type="entry name" value="Kynurenine formamidase"/>
    <property type="match status" value="1"/>
</dbReference>
<comment type="caution">
    <text evidence="10">The sequence shown here is derived from an EMBL/GenBank/DDBJ whole genome shotgun (WGS) entry which is preliminary data.</text>
</comment>
<feature type="binding site" evidence="9">
    <location>
        <position position="54"/>
    </location>
    <ligand>
        <name>Zn(2+)</name>
        <dbReference type="ChEBI" id="CHEBI:29105"/>
        <label>2</label>
    </ligand>
</feature>
<comment type="similarity">
    <text evidence="9">Belongs to the Cyclase 1 superfamily. KynB family.</text>
</comment>
<dbReference type="GO" id="GO:0004061">
    <property type="term" value="F:arylformamidase activity"/>
    <property type="evidence" value="ECO:0007669"/>
    <property type="project" value="UniProtKB-UniRule"/>
</dbReference>
<feature type="binding site" evidence="9">
    <location>
        <position position="18"/>
    </location>
    <ligand>
        <name>substrate</name>
    </ligand>
</feature>
<feature type="active site" description="Proton donor/acceptor" evidence="9">
    <location>
        <position position="58"/>
    </location>
</feature>
<evidence type="ECO:0000256" key="5">
    <source>
        <dbReference type="ARBA" id="ARBA00022833"/>
    </source>
</evidence>
<evidence type="ECO:0000313" key="11">
    <source>
        <dbReference type="Proteomes" id="UP000469125"/>
    </source>
</evidence>
<protein>
    <recommendedName>
        <fullName evidence="9">Kynurenine formamidase</fullName>
        <shortName evidence="9">KFA</shortName>
        <shortName evidence="9">KFase</shortName>
        <ecNumber evidence="9">3.5.1.9</ecNumber>
    </recommendedName>
    <alternativeName>
        <fullName evidence="9">Arylformamidase</fullName>
    </alternativeName>
    <alternativeName>
        <fullName evidence="9">N-formylkynurenine formamidase</fullName>
        <shortName evidence="9">FKF</shortName>
    </alternativeName>
</protein>
<dbReference type="GO" id="GO:0019441">
    <property type="term" value="P:L-tryptophan catabolic process to kynurenine"/>
    <property type="evidence" value="ECO:0007669"/>
    <property type="project" value="UniProtKB-UniRule"/>
</dbReference>
<dbReference type="UniPathway" id="UPA00333">
    <property type="reaction ID" value="UER00454"/>
</dbReference>
<dbReference type="EC" id="3.5.1.9" evidence="9"/>
<evidence type="ECO:0000256" key="2">
    <source>
        <dbReference type="ARBA" id="ARBA00011738"/>
    </source>
</evidence>
<keyword evidence="11" id="KW-1185">Reference proteome</keyword>
<dbReference type="AlphaFoldDB" id="A0A6N8FI62"/>
<dbReference type="GO" id="GO:0004328">
    <property type="term" value="F:formamidase activity"/>
    <property type="evidence" value="ECO:0007669"/>
    <property type="project" value="InterPro"/>
</dbReference>
<evidence type="ECO:0000256" key="3">
    <source>
        <dbReference type="ARBA" id="ARBA00022723"/>
    </source>
</evidence>
<organism evidence="10 11">
    <name type="scientific">Ornithinibacillus caprae</name>
    <dbReference type="NCBI Taxonomy" id="2678566"/>
    <lineage>
        <taxon>Bacteria</taxon>
        <taxon>Bacillati</taxon>
        <taxon>Bacillota</taxon>
        <taxon>Bacilli</taxon>
        <taxon>Bacillales</taxon>
        <taxon>Bacillaceae</taxon>
        <taxon>Ornithinibacillus</taxon>
    </lineage>
</organism>
<dbReference type="PANTHER" id="PTHR31118:SF32">
    <property type="entry name" value="KYNURENINE FORMAMIDASE"/>
    <property type="match status" value="1"/>
</dbReference>
<dbReference type="HAMAP" id="MF_01969">
    <property type="entry name" value="KynB"/>
    <property type="match status" value="1"/>
</dbReference>
<dbReference type="EMBL" id="WOCA01000005">
    <property type="protein sequence ID" value="MUK88376.1"/>
    <property type="molecule type" value="Genomic_DNA"/>
</dbReference>
<dbReference type="NCBIfam" id="TIGR03035">
    <property type="entry name" value="trp_arylform"/>
    <property type="match status" value="1"/>
</dbReference>
<dbReference type="Gene3D" id="3.50.30.50">
    <property type="entry name" value="Putative cyclase"/>
    <property type="match status" value="1"/>
</dbReference>
<evidence type="ECO:0000256" key="9">
    <source>
        <dbReference type="HAMAP-Rule" id="MF_01969"/>
    </source>
</evidence>
<sequence length="214" mass="23743">MSSWIDISQPLTNDMAHWPGDTPFSFSLTYTKEQTGSVNIGQLTSSVHTGTHIDAPFHYNSEGKTVDQLDLDLYIGSARVIDVSHVNQIDVAVLKNLSLEKTERLLLRTSLPNNPNRFPKQIPFLDPNIAPYLQELGVRLLGVDMPSVDAPDSKDLAMHHALDDHEINILENLMLDHVEEGDYELIALPLAIEGADGSPVRAILRPMKDVTNND</sequence>
<comment type="function">
    <text evidence="1 9">Catalyzes the hydrolysis of N-formyl-L-kynurenine to L-kynurenine, the second step in the kynurenine pathway of tryptophan degradation.</text>
</comment>
<feature type="binding site" evidence="9">
    <location>
        <position position="48"/>
    </location>
    <ligand>
        <name>Zn(2+)</name>
        <dbReference type="ChEBI" id="CHEBI:29105"/>
        <label>1</label>
    </ligand>
</feature>
<evidence type="ECO:0000313" key="10">
    <source>
        <dbReference type="EMBL" id="MUK88376.1"/>
    </source>
</evidence>
<dbReference type="GO" id="GO:0008270">
    <property type="term" value="F:zinc ion binding"/>
    <property type="evidence" value="ECO:0007669"/>
    <property type="project" value="UniProtKB-UniRule"/>
</dbReference>
<gene>
    <name evidence="9 10" type="primary">kynB</name>
    <name evidence="10" type="ORF">GMD78_08235</name>
</gene>
<evidence type="ECO:0000256" key="8">
    <source>
        <dbReference type="ARBA" id="ARBA00060547"/>
    </source>
</evidence>
<feature type="binding site" evidence="9">
    <location>
        <position position="54"/>
    </location>
    <ligand>
        <name>Zn(2+)</name>
        <dbReference type="ChEBI" id="CHEBI:29105"/>
        <label>1</label>
    </ligand>
</feature>
<dbReference type="InterPro" id="IPR017484">
    <property type="entry name" value="Kynurenine_formamidase_bac"/>
</dbReference>
<comment type="catalytic activity">
    <reaction evidence="7 9">
        <text>N-formyl-L-kynurenine + H2O = L-kynurenine + formate + H(+)</text>
        <dbReference type="Rhea" id="RHEA:13009"/>
        <dbReference type="ChEBI" id="CHEBI:15377"/>
        <dbReference type="ChEBI" id="CHEBI:15378"/>
        <dbReference type="ChEBI" id="CHEBI:15740"/>
        <dbReference type="ChEBI" id="CHEBI:57959"/>
        <dbReference type="ChEBI" id="CHEBI:58629"/>
        <dbReference type="EC" id="3.5.1.9"/>
    </reaction>
</comment>
<dbReference type="Proteomes" id="UP000469125">
    <property type="component" value="Unassembled WGS sequence"/>
</dbReference>
<evidence type="ECO:0000256" key="1">
    <source>
        <dbReference type="ARBA" id="ARBA00002204"/>
    </source>
</evidence>
<evidence type="ECO:0000256" key="6">
    <source>
        <dbReference type="ARBA" id="ARBA00023079"/>
    </source>
</evidence>
<dbReference type="InterPro" id="IPR037175">
    <property type="entry name" value="KFase_sf"/>
</dbReference>
<dbReference type="PANTHER" id="PTHR31118">
    <property type="entry name" value="CYCLASE-LIKE PROTEIN 2"/>
    <property type="match status" value="1"/>
</dbReference>
<feature type="binding site" evidence="9">
    <location>
        <position position="52"/>
    </location>
    <ligand>
        <name>Zn(2+)</name>
        <dbReference type="ChEBI" id="CHEBI:29105"/>
        <label>1</label>
    </ligand>
</feature>
<dbReference type="InterPro" id="IPR007325">
    <property type="entry name" value="KFase/CYL"/>
</dbReference>
<keyword evidence="5 9" id="KW-0862">Zinc</keyword>
<feature type="binding site" evidence="9">
    <location>
        <position position="171"/>
    </location>
    <ligand>
        <name>Zn(2+)</name>
        <dbReference type="ChEBI" id="CHEBI:29105"/>
        <label>2</label>
    </ligand>
</feature>
<dbReference type="RefSeq" id="WP_155668366.1">
    <property type="nucleotide sequence ID" value="NZ_WOCA01000005.1"/>
</dbReference>
<feature type="binding site" evidence="9">
    <location>
        <position position="171"/>
    </location>
    <ligand>
        <name>Zn(2+)</name>
        <dbReference type="ChEBI" id="CHEBI:29105"/>
        <label>1</label>
    </ligand>
</feature>